<proteinExistence type="inferred from homology"/>
<dbReference type="Proteomes" id="UP000800096">
    <property type="component" value="Unassembled WGS sequence"/>
</dbReference>
<keyword evidence="2" id="KW-0285">Flavoprotein</keyword>
<name>A0A6A5QUL3_AMPQU</name>
<dbReference type="GO" id="GO:0016491">
    <property type="term" value="F:oxidoreductase activity"/>
    <property type="evidence" value="ECO:0007669"/>
    <property type="project" value="UniProtKB-KW"/>
</dbReference>
<dbReference type="Gene3D" id="3.30.43.10">
    <property type="entry name" value="Uridine Diphospho-n-acetylenolpyruvylglucosamine Reductase, domain 2"/>
    <property type="match status" value="1"/>
</dbReference>
<keyword evidence="3" id="KW-0274">FAD</keyword>
<gene>
    <name evidence="6" type="ORF">BDU57DRAFT_547586</name>
</gene>
<dbReference type="InterPro" id="IPR050416">
    <property type="entry name" value="FAD-linked_Oxidoreductase"/>
</dbReference>
<dbReference type="PANTHER" id="PTHR42973">
    <property type="entry name" value="BINDING OXIDOREDUCTASE, PUTATIVE (AFU_ORTHOLOGUE AFUA_1G17690)-RELATED"/>
    <property type="match status" value="1"/>
</dbReference>
<accession>A0A6A5QUL3</accession>
<comment type="similarity">
    <text evidence="1">Belongs to the oxygen-dependent FAD-linked oxidoreductase family.</text>
</comment>
<keyword evidence="4" id="KW-0560">Oxidoreductase</keyword>
<dbReference type="InterPro" id="IPR016167">
    <property type="entry name" value="FAD-bd_PCMH_sub1"/>
</dbReference>
<protein>
    <recommendedName>
        <fullName evidence="5">FAD-binding PCMH-type domain-containing protein</fullName>
    </recommendedName>
</protein>
<dbReference type="PANTHER" id="PTHR42973:SF34">
    <property type="entry name" value="FAD BINDING DOMAIN PROTEIN (AFU_ORTHOLOGUE AFUA_3G02770)"/>
    <property type="match status" value="1"/>
</dbReference>
<dbReference type="AlphaFoldDB" id="A0A6A5QUL3"/>
<dbReference type="EMBL" id="ML979134">
    <property type="protein sequence ID" value="KAF1918568.1"/>
    <property type="molecule type" value="Genomic_DNA"/>
</dbReference>
<dbReference type="OrthoDB" id="2151789at2759"/>
<dbReference type="Gene3D" id="3.30.465.10">
    <property type="match status" value="1"/>
</dbReference>
<evidence type="ECO:0000256" key="3">
    <source>
        <dbReference type="ARBA" id="ARBA00022827"/>
    </source>
</evidence>
<evidence type="ECO:0000313" key="7">
    <source>
        <dbReference type="Proteomes" id="UP000800096"/>
    </source>
</evidence>
<evidence type="ECO:0000256" key="4">
    <source>
        <dbReference type="ARBA" id="ARBA00023002"/>
    </source>
</evidence>
<evidence type="ECO:0000256" key="2">
    <source>
        <dbReference type="ARBA" id="ARBA00022630"/>
    </source>
</evidence>
<evidence type="ECO:0000256" key="1">
    <source>
        <dbReference type="ARBA" id="ARBA00005466"/>
    </source>
</evidence>
<dbReference type="Gene3D" id="3.40.462.20">
    <property type="match status" value="1"/>
</dbReference>
<dbReference type="InterPro" id="IPR036318">
    <property type="entry name" value="FAD-bd_PCMH-like_sf"/>
</dbReference>
<dbReference type="InterPro" id="IPR006094">
    <property type="entry name" value="Oxid_FAD_bind_N"/>
</dbReference>
<dbReference type="Pfam" id="PF01565">
    <property type="entry name" value="FAD_binding_4"/>
    <property type="match status" value="1"/>
</dbReference>
<dbReference type="InterPro" id="IPR016169">
    <property type="entry name" value="FAD-bd_PCMH_sub2"/>
</dbReference>
<reference evidence="6" key="1">
    <citation type="journal article" date="2020" name="Stud. Mycol.">
        <title>101 Dothideomycetes genomes: a test case for predicting lifestyles and emergence of pathogens.</title>
        <authorList>
            <person name="Haridas S."/>
            <person name="Albert R."/>
            <person name="Binder M."/>
            <person name="Bloem J."/>
            <person name="Labutti K."/>
            <person name="Salamov A."/>
            <person name="Andreopoulos B."/>
            <person name="Baker S."/>
            <person name="Barry K."/>
            <person name="Bills G."/>
            <person name="Bluhm B."/>
            <person name="Cannon C."/>
            <person name="Castanera R."/>
            <person name="Culley D."/>
            <person name="Daum C."/>
            <person name="Ezra D."/>
            <person name="Gonzalez J."/>
            <person name="Henrissat B."/>
            <person name="Kuo A."/>
            <person name="Liang C."/>
            <person name="Lipzen A."/>
            <person name="Lutzoni F."/>
            <person name="Magnuson J."/>
            <person name="Mondo S."/>
            <person name="Nolan M."/>
            <person name="Ohm R."/>
            <person name="Pangilinan J."/>
            <person name="Park H.-J."/>
            <person name="Ramirez L."/>
            <person name="Alfaro M."/>
            <person name="Sun H."/>
            <person name="Tritt A."/>
            <person name="Yoshinaga Y."/>
            <person name="Zwiers L.-H."/>
            <person name="Turgeon B."/>
            <person name="Goodwin S."/>
            <person name="Spatafora J."/>
            <person name="Crous P."/>
            <person name="Grigoriev I."/>
        </authorList>
    </citation>
    <scope>NUCLEOTIDE SEQUENCE</scope>
    <source>
        <strain evidence="6">HMLAC05119</strain>
    </source>
</reference>
<keyword evidence="7" id="KW-1185">Reference proteome</keyword>
<evidence type="ECO:0000313" key="6">
    <source>
        <dbReference type="EMBL" id="KAF1918568.1"/>
    </source>
</evidence>
<dbReference type="GO" id="GO:0071949">
    <property type="term" value="F:FAD binding"/>
    <property type="evidence" value="ECO:0007669"/>
    <property type="project" value="InterPro"/>
</dbReference>
<feature type="domain" description="FAD-binding PCMH-type" evidence="5">
    <location>
        <begin position="95"/>
        <end position="266"/>
    </location>
</feature>
<sequence>MRTSSFISFGLMPTAIIAQDVFEPVEFNVAEALLDNGVNISAIPELSGLGARSHLSSCSITCVSLKAIFGDAQVETQEEPAYETVINYFWSAQQQDVKPYCIFKPEKAVDVSTLVLLSRLTKCPFAVRSGGHAAFAGASSVDGGVTVTFEKMKRIKLSADKKIVAVEPGNLWYDIYTSLQNESLAVVGGRVAAIGIGGLTTGGGISYFANQYGWACDNVASFEVVTASGVIVTASPTTYSDLYWALRGGGNNFGVVTKFNLETFAHGPQMFGGQRRFFDTSFPAAIDAFVNLGVNSADDPKAAQFIAIALDAASNTKVAIAELQYADPVAKPAVFEEYRNIEAFSDTTQLNTLAYFTQQLNISNPKGYRETYWTASSQLDGQMVQFVFDLTFEEFTKIRDVQGIVPANTLQIITVPQLEQMQKKGGNALGLQPAAGPILLINLSVRWANTEDDARVQQANANIIRRYREEAARRDMVNDYLYMNYASQYQDVINSYGKSTGKLKTVANKYDPTQVFQTLQPGYFKLSGAPVATIP</sequence>
<dbReference type="InterPro" id="IPR016166">
    <property type="entry name" value="FAD-bd_PCMH"/>
</dbReference>
<organism evidence="6 7">
    <name type="scientific">Ampelomyces quisqualis</name>
    <name type="common">Powdery mildew agent</name>
    <dbReference type="NCBI Taxonomy" id="50730"/>
    <lineage>
        <taxon>Eukaryota</taxon>
        <taxon>Fungi</taxon>
        <taxon>Dikarya</taxon>
        <taxon>Ascomycota</taxon>
        <taxon>Pezizomycotina</taxon>
        <taxon>Dothideomycetes</taxon>
        <taxon>Pleosporomycetidae</taxon>
        <taxon>Pleosporales</taxon>
        <taxon>Pleosporineae</taxon>
        <taxon>Phaeosphaeriaceae</taxon>
        <taxon>Ampelomyces</taxon>
    </lineage>
</organism>
<dbReference type="SUPFAM" id="SSF56176">
    <property type="entry name" value="FAD-binding/transporter-associated domain-like"/>
    <property type="match status" value="1"/>
</dbReference>
<dbReference type="PROSITE" id="PS51387">
    <property type="entry name" value="FAD_PCMH"/>
    <property type="match status" value="1"/>
</dbReference>
<evidence type="ECO:0000259" key="5">
    <source>
        <dbReference type="PROSITE" id="PS51387"/>
    </source>
</evidence>